<reference evidence="2" key="1">
    <citation type="submission" date="2023-02" db="EMBL/GenBank/DDBJ databases">
        <title>Genome of toxic invasive species Heracleum sosnowskyi carries increased number of genes despite the absence of recent whole-genome duplications.</title>
        <authorList>
            <person name="Schelkunov M."/>
            <person name="Shtratnikova V."/>
            <person name="Makarenko M."/>
            <person name="Klepikova A."/>
            <person name="Omelchenko D."/>
            <person name="Novikova G."/>
            <person name="Obukhova E."/>
            <person name="Bogdanov V."/>
            <person name="Penin A."/>
            <person name="Logacheva M."/>
        </authorList>
    </citation>
    <scope>NUCLEOTIDE SEQUENCE</scope>
    <source>
        <strain evidence="2">Hsosn_3</strain>
        <tissue evidence="2">Leaf</tissue>
    </source>
</reference>
<proteinExistence type="predicted"/>
<evidence type="ECO:0000259" key="1">
    <source>
        <dbReference type="Pfam" id="PF16543"/>
    </source>
</evidence>
<dbReference type="EMBL" id="JAUIZM010000003">
    <property type="protein sequence ID" value="KAK1394044.1"/>
    <property type="molecule type" value="Genomic_DNA"/>
</dbReference>
<dbReference type="InterPro" id="IPR032378">
    <property type="entry name" value="ZC3H15/TMA46_C"/>
</dbReference>
<protein>
    <recommendedName>
        <fullName evidence="1">ZC3H15/TMA46 family C-terminal domain-containing protein</fullName>
    </recommendedName>
</protein>
<organism evidence="2 3">
    <name type="scientific">Heracleum sosnowskyi</name>
    <dbReference type="NCBI Taxonomy" id="360622"/>
    <lineage>
        <taxon>Eukaryota</taxon>
        <taxon>Viridiplantae</taxon>
        <taxon>Streptophyta</taxon>
        <taxon>Embryophyta</taxon>
        <taxon>Tracheophyta</taxon>
        <taxon>Spermatophyta</taxon>
        <taxon>Magnoliopsida</taxon>
        <taxon>eudicotyledons</taxon>
        <taxon>Gunneridae</taxon>
        <taxon>Pentapetalae</taxon>
        <taxon>asterids</taxon>
        <taxon>campanulids</taxon>
        <taxon>Apiales</taxon>
        <taxon>Apiaceae</taxon>
        <taxon>Apioideae</taxon>
        <taxon>apioid superclade</taxon>
        <taxon>Tordylieae</taxon>
        <taxon>Tordyliinae</taxon>
        <taxon>Heracleum</taxon>
    </lineage>
</organism>
<sequence>MLKTSSMTVNWLSEKLEKQRTKVITSTPMTPELFLEWKKKKKMEARDAAEMAERANNDCIGCLAISVKEIHLHLGLVKLLNKLASARALGLGGGSQGLTDLLDGSEETLVAVELRIKIDQNHADLNGKKGLTDLGLSWVDRLLEMHVKVLLLPRI</sequence>
<keyword evidence="3" id="KW-1185">Reference proteome</keyword>
<reference evidence="2" key="2">
    <citation type="submission" date="2023-05" db="EMBL/GenBank/DDBJ databases">
        <authorList>
            <person name="Schelkunov M.I."/>
        </authorList>
    </citation>
    <scope>NUCLEOTIDE SEQUENCE</scope>
    <source>
        <strain evidence="2">Hsosn_3</strain>
        <tissue evidence="2">Leaf</tissue>
    </source>
</reference>
<comment type="caution">
    <text evidence="2">The sequence shown here is derived from an EMBL/GenBank/DDBJ whole genome shotgun (WGS) entry which is preliminary data.</text>
</comment>
<dbReference type="Gene3D" id="6.20.400.10">
    <property type="match status" value="1"/>
</dbReference>
<dbReference type="Pfam" id="PF16543">
    <property type="entry name" value="DFRP_C"/>
    <property type="match status" value="1"/>
</dbReference>
<feature type="domain" description="ZC3H15/TMA46 family C-terminal" evidence="1">
    <location>
        <begin position="12"/>
        <end position="57"/>
    </location>
</feature>
<name>A0AAD8IXR1_9APIA</name>
<dbReference type="AlphaFoldDB" id="A0AAD8IXR1"/>
<evidence type="ECO:0000313" key="2">
    <source>
        <dbReference type="EMBL" id="KAK1394044.1"/>
    </source>
</evidence>
<accession>A0AAD8IXR1</accession>
<gene>
    <name evidence="2" type="ORF">POM88_013100</name>
</gene>
<dbReference type="Proteomes" id="UP001237642">
    <property type="component" value="Unassembled WGS sequence"/>
</dbReference>
<evidence type="ECO:0000313" key="3">
    <source>
        <dbReference type="Proteomes" id="UP001237642"/>
    </source>
</evidence>